<dbReference type="Proteomes" id="UP001194468">
    <property type="component" value="Unassembled WGS sequence"/>
</dbReference>
<dbReference type="AlphaFoldDB" id="A0AAD4G948"/>
<keyword evidence="2" id="KW-1185">Reference proteome</keyword>
<evidence type="ECO:0000313" key="2">
    <source>
        <dbReference type="Proteomes" id="UP001194468"/>
    </source>
</evidence>
<gene>
    <name evidence="1" type="ORF">L210DRAFT_948036</name>
</gene>
<reference evidence="1" key="1">
    <citation type="submission" date="2019-10" db="EMBL/GenBank/DDBJ databases">
        <authorList>
            <consortium name="DOE Joint Genome Institute"/>
            <person name="Kuo A."/>
            <person name="Miyauchi S."/>
            <person name="Kiss E."/>
            <person name="Drula E."/>
            <person name="Kohler A."/>
            <person name="Sanchez-Garcia M."/>
            <person name="Andreopoulos B."/>
            <person name="Barry K.W."/>
            <person name="Bonito G."/>
            <person name="Buee M."/>
            <person name="Carver A."/>
            <person name="Chen C."/>
            <person name="Cichocki N."/>
            <person name="Clum A."/>
            <person name="Culley D."/>
            <person name="Crous P.W."/>
            <person name="Fauchery L."/>
            <person name="Girlanda M."/>
            <person name="Hayes R."/>
            <person name="Keri Z."/>
            <person name="LaButti K."/>
            <person name="Lipzen A."/>
            <person name="Lombard V."/>
            <person name="Magnuson J."/>
            <person name="Maillard F."/>
            <person name="Morin E."/>
            <person name="Murat C."/>
            <person name="Nolan M."/>
            <person name="Ohm R."/>
            <person name="Pangilinan J."/>
            <person name="Pereira M."/>
            <person name="Perotto S."/>
            <person name="Peter M."/>
            <person name="Riley R."/>
            <person name="Sitrit Y."/>
            <person name="Stielow B."/>
            <person name="Szollosi G."/>
            <person name="Zifcakova L."/>
            <person name="Stursova M."/>
            <person name="Spatafora J.W."/>
            <person name="Tedersoo L."/>
            <person name="Vaario L.-M."/>
            <person name="Yamada A."/>
            <person name="Yan M."/>
            <person name="Wang P."/>
            <person name="Xu J."/>
            <person name="Bruns T."/>
            <person name="Baldrian P."/>
            <person name="Vilgalys R."/>
            <person name="Henrissat B."/>
            <person name="Grigoriev I.V."/>
            <person name="Hibbett D."/>
            <person name="Nagy L.G."/>
            <person name="Martin F.M."/>
        </authorList>
    </citation>
    <scope>NUCLEOTIDE SEQUENCE</scope>
    <source>
        <strain evidence="1">BED1</strain>
    </source>
</reference>
<accession>A0AAD4G948</accession>
<name>A0AAD4G948_BOLED</name>
<protein>
    <submittedName>
        <fullName evidence="1">Uncharacterized protein</fullName>
    </submittedName>
</protein>
<organism evidence="1 2">
    <name type="scientific">Boletus edulis BED1</name>
    <dbReference type="NCBI Taxonomy" id="1328754"/>
    <lineage>
        <taxon>Eukaryota</taxon>
        <taxon>Fungi</taxon>
        <taxon>Dikarya</taxon>
        <taxon>Basidiomycota</taxon>
        <taxon>Agaricomycotina</taxon>
        <taxon>Agaricomycetes</taxon>
        <taxon>Agaricomycetidae</taxon>
        <taxon>Boletales</taxon>
        <taxon>Boletineae</taxon>
        <taxon>Boletaceae</taxon>
        <taxon>Boletoideae</taxon>
        <taxon>Boletus</taxon>
    </lineage>
</organism>
<reference evidence="1" key="2">
    <citation type="journal article" date="2020" name="Nat. Commun.">
        <title>Large-scale genome sequencing of mycorrhizal fungi provides insights into the early evolution of symbiotic traits.</title>
        <authorList>
            <person name="Miyauchi S."/>
            <person name="Kiss E."/>
            <person name="Kuo A."/>
            <person name="Drula E."/>
            <person name="Kohler A."/>
            <person name="Sanchez-Garcia M."/>
            <person name="Morin E."/>
            <person name="Andreopoulos B."/>
            <person name="Barry K.W."/>
            <person name="Bonito G."/>
            <person name="Buee M."/>
            <person name="Carver A."/>
            <person name="Chen C."/>
            <person name="Cichocki N."/>
            <person name="Clum A."/>
            <person name="Culley D."/>
            <person name="Crous P.W."/>
            <person name="Fauchery L."/>
            <person name="Girlanda M."/>
            <person name="Hayes R.D."/>
            <person name="Keri Z."/>
            <person name="LaButti K."/>
            <person name="Lipzen A."/>
            <person name="Lombard V."/>
            <person name="Magnuson J."/>
            <person name="Maillard F."/>
            <person name="Murat C."/>
            <person name="Nolan M."/>
            <person name="Ohm R.A."/>
            <person name="Pangilinan J."/>
            <person name="Pereira M.F."/>
            <person name="Perotto S."/>
            <person name="Peter M."/>
            <person name="Pfister S."/>
            <person name="Riley R."/>
            <person name="Sitrit Y."/>
            <person name="Stielow J.B."/>
            <person name="Szollosi G."/>
            <person name="Zifcakova L."/>
            <person name="Stursova M."/>
            <person name="Spatafora J.W."/>
            <person name="Tedersoo L."/>
            <person name="Vaario L.M."/>
            <person name="Yamada A."/>
            <person name="Yan M."/>
            <person name="Wang P."/>
            <person name="Xu J."/>
            <person name="Bruns T."/>
            <person name="Baldrian P."/>
            <person name="Vilgalys R."/>
            <person name="Dunand C."/>
            <person name="Henrissat B."/>
            <person name="Grigoriev I.V."/>
            <person name="Hibbett D."/>
            <person name="Nagy L.G."/>
            <person name="Martin F.M."/>
        </authorList>
    </citation>
    <scope>NUCLEOTIDE SEQUENCE</scope>
    <source>
        <strain evidence="1">BED1</strain>
    </source>
</reference>
<comment type="caution">
    <text evidence="1">The sequence shown here is derived from an EMBL/GenBank/DDBJ whole genome shotgun (WGS) entry which is preliminary data.</text>
</comment>
<dbReference type="EMBL" id="WHUW01000057">
    <property type="protein sequence ID" value="KAF8430783.1"/>
    <property type="molecule type" value="Genomic_DNA"/>
</dbReference>
<proteinExistence type="predicted"/>
<feature type="non-terminal residue" evidence="1">
    <location>
        <position position="1"/>
    </location>
</feature>
<sequence>GIGSLLRYAPRLLPLAERLSRSARNRNCANGKPGKKIVTDVHSTNASIGLGGKGSATSGKRVSDDITLNSHPDVAAFQLIRQVTPASV</sequence>
<evidence type="ECO:0000313" key="1">
    <source>
        <dbReference type="EMBL" id="KAF8430783.1"/>
    </source>
</evidence>